<dbReference type="InterPro" id="IPR003964">
    <property type="entry name" value="Carb_kinase"/>
</dbReference>
<dbReference type="Proteomes" id="UP001224682">
    <property type="component" value="Unassembled WGS sequence"/>
</dbReference>
<dbReference type="InterPro" id="IPR001048">
    <property type="entry name" value="Asp/Glu/Uridylate_kinase"/>
</dbReference>
<evidence type="ECO:0000256" key="3">
    <source>
        <dbReference type="ARBA" id="ARBA00022777"/>
    </source>
</evidence>
<comment type="similarity">
    <text evidence="1 5">Belongs to the carbamate kinase family.</text>
</comment>
<comment type="caution">
    <text evidence="7">The sequence shown here is derived from an EMBL/GenBank/DDBJ whole genome shotgun (WGS) entry which is preliminary data.</text>
</comment>
<dbReference type="EMBL" id="JAUSUI010000001">
    <property type="protein sequence ID" value="MDQ0301670.1"/>
    <property type="molecule type" value="Genomic_DNA"/>
</dbReference>
<feature type="domain" description="Aspartate/glutamate/uridylate kinase" evidence="6">
    <location>
        <begin position="1"/>
        <end position="280"/>
    </location>
</feature>
<accession>A0ABU0B776</accession>
<dbReference type="PANTHER" id="PTHR30409:SF1">
    <property type="entry name" value="CARBAMATE KINASE-RELATED"/>
    <property type="match status" value="1"/>
</dbReference>
<proteinExistence type="inferred from homology"/>
<dbReference type="NCBIfam" id="NF009008">
    <property type="entry name" value="PRK12354.1"/>
    <property type="match status" value="1"/>
</dbReference>
<dbReference type="Gene3D" id="3.40.1160.10">
    <property type="entry name" value="Acetylglutamate kinase-like"/>
    <property type="match status" value="1"/>
</dbReference>
<protein>
    <recommendedName>
        <fullName evidence="4 5">Carbamate kinase</fullName>
    </recommendedName>
</protein>
<evidence type="ECO:0000313" key="8">
    <source>
        <dbReference type="Proteomes" id="UP001224682"/>
    </source>
</evidence>
<evidence type="ECO:0000256" key="5">
    <source>
        <dbReference type="PIRNR" id="PIRNR000723"/>
    </source>
</evidence>
<dbReference type="PIRSF" id="PIRSF000723">
    <property type="entry name" value="Carbamate_kin"/>
    <property type="match status" value="1"/>
</dbReference>
<name>A0ABU0B776_9HYPH</name>
<gene>
    <name evidence="7" type="ORF">J2S75_000681</name>
</gene>
<sequence>MRIVVALGGNALLERGEAPSIETQTRRVATAVAAIAPLRRAGHQVILTHGNGPQVGQLALQAAATPRTPTPLDVLDAESEGMIGYLIERELMNVLPDDFLVATVLTQVRVDSRDPAFHHPSKPIGAVYDSEEAARTAGPGWKIARDGERWRRVVASPEPVDIMEARVISLLVNNDVTVICAGGGGIPVVRREDGSLAGVEAVIDKDLVSGLLAQLLRADWLVMLTDVDAVYDGFGTPDARPLARATPDELDRRSFAAGSMAPKIEAARRFVRATGQRAAIGRLDMLADIVRERAGTVVALT</sequence>
<dbReference type="PANTHER" id="PTHR30409">
    <property type="entry name" value="CARBAMATE KINASE"/>
    <property type="match status" value="1"/>
</dbReference>
<evidence type="ECO:0000313" key="7">
    <source>
        <dbReference type="EMBL" id="MDQ0301670.1"/>
    </source>
</evidence>
<dbReference type="RefSeq" id="WP_307018187.1">
    <property type="nucleotide sequence ID" value="NZ_JAUSUI010000001.1"/>
</dbReference>
<dbReference type="InterPro" id="IPR036393">
    <property type="entry name" value="AceGlu_kinase-like_sf"/>
</dbReference>
<keyword evidence="8" id="KW-1185">Reference proteome</keyword>
<evidence type="ECO:0000259" key="6">
    <source>
        <dbReference type="Pfam" id="PF00696"/>
    </source>
</evidence>
<organism evidence="7 8">
    <name type="scientific">Ancylobacter polymorphus</name>
    <dbReference type="NCBI Taxonomy" id="223390"/>
    <lineage>
        <taxon>Bacteria</taxon>
        <taxon>Pseudomonadati</taxon>
        <taxon>Pseudomonadota</taxon>
        <taxon>Alphaproteobacteria</taxon>
        <taxon>Hyphomicrobiales</taxon>
        <taxon>Xanthobacteraceae</taxon>
        <taxon>Ancylobacter</taxon>
    </lineage>
</organism>
<dbReference type="GO" id="GO:0008804">
    <property type="term" value="F:carbamate kinase activity"/>
    <property type="evidence" value="ECO:0007669"/>
    <property type="project" value="UniProtKB-EC"/>
</dbReference>
<dbReference type="PRINTS" id="PR01469">
    <property type="entry name" value="CARBMTKINASE"/>
</dbReference>
<dbReference type="NCBIfam" id="TIGR00746">
    <property type="entry name" value="arcC"/>
    <property type="match status" value="1"/>
</dbReference>
<dbReference type="Pfam" id="PF00696">
    <property type="entry name" value="AA_kinase"/>
    <property type="match status" value="1"/>
</dbReference>
<evidence type="ECO:0000256" key="4">
    <source>
        <dbReference type="NCBIfam" id="TIGR00746"/>
    </source>
</evidence>
<evidence type="ECO:0000256" key="2">
    <source>
        <dbReference type="ARBA" id="ARBA00022679"/>
    </source>
</evidence>
<reference evidence="7 8" key="1">
    <citation type="submission" date="2023-07" db="EMBL/GenBank/DDBJ databases">
        <title>Genomic Encyclopedia of Type Strains, Phase IV (KMG-IV): sequencing the most valuable type-strain genomes for metagenomic binning, comparative biology and taxonomic classification.</title>
        <authorList>
            <person name="Goeker M."/>
        </authorList>
    </citation>
    <scope>NUCLEOTIDE SEQUENCE [LARGE SCALE GENOMIC DNA]</scope>
    <source>
        <strain evidence="7 8">DSM 2457</strain>
    </source>
</reference>
<keyword evidence="2 5" id="KW-0808">Transferase</keyword>
<evidence type="ECO:0000256" key="1">
    <source>
        <dbReference type="ARBA" id="ARBA00011066"/>
    </source>
</evidence>
<dbReference type="CDD" id="cd04235">
    <property type="entry name" value="AAK_CK"/>
    <property type="match status" value="1"/>
</dbReference>
<dbReference type="SUPFAM" id="SSF53633">
    <property type="entry name" value="Carbamate kinase-like"/>
    <property type="match status" value="1"/>
</dbReference>
<keyword evidence="3 5" id="KW-0418">Kinase</keyword>